<evidence type="ECO:0000313" key="4">
    <source>
        <dbReference type="Proteomes" id="UP001165080"/>
    </source>
</evidence>
<evidence type="ECO:0000313" key="3">
    <source>
        <dbReference type="EMBL" id="GLC51881.1"/>
    </source>
</evidence>
<gene>
    <name evidence="3" type="primary">PLESTBF000271</name>
    <name evidence="3" type="ORF">PLESTB_000558700</name>
</gene>
<feature type="signal peptide" evidence="2">
    <location>
        <begin position="1"/>
        <end position="16"/>
    </location>
</feature>
<evidence type="ECO:0000256" key="1">
    <source>
        <dbReference type="SAM" id="MobiDB-lite"/>
    </source>
</evidence>
<proteinExistence type="predicted"/>
<feature type="chain" id="PRO_5040994919" description="Glycosyltransferase family 92 protein" evidence="2">
    <location>
        <begin position="17"/>
        <end position="525"/>
    </location>
</feature>
<reference evidence="3 4" key="1">
    <citation type="journal article" date="2023" name="Commun. Biol.">
        <title>Reorganization of the ancestral sex-determining regions during the evolution of trioecy in Pleodorina starrii.</title>
        <authorList>
            <person name="Takahashi K."/>
            <person name="Suzuki S."/>
            <person name="Kawai-Toyooka H."/>
            <person name="Yamamoto K."/>
            <person name="Hamaji T."/>
            <person name="Ootsuki R."/>
            <person name="Yamaguchi H."/>
            <person name="Kawachi M."/>
            <person name="Higashiyama T."/>
            <person name="Nozaki H."/>
        </authorList>
    </citation>
    <scope>NUCLEOTIDE SEQUENCE [LARGE SCALE GENOMIC DNA]</scope>
    <source>
        <strain evidence="3 4">NIES-4479</strain>
    </source>
</reference>
<feature type="region of interest" description="Disordered" evidence="1">
    <location>
        <begin position="63"/>
        <end position="107"/>
    </location>
</feature>
<protein>
    <recommendedName>
        <fullName evidence="5">Glycosyltransferase family 92 protein</fullName>
    </recommendedName>
</protein>
<name>A0A9W6BGP5_9CHLO</name>
<evidence type="ECO:0000256" key="2">
    <source>
        <dbReference type="SAM" id="SignalP"/>
    </source>
</evidence>
<comment type="caution">
    <text evidence="3">The sequence shown here is derived from an EMBL/GenBank/DDBJ whole genome shotgun (WGS) entry which is preliminary data.</text>
</comment>
<keyword evidence="2" id="KW-0732">Signal</keyword>
<dbReference type="AlphaFoldDB" id="A0A9W6BGP5"/>
<organism evidence="3 4">
    <name type="scientific">Pleodorina starrii</name>
    <dbReference type="NCBI Taxonomy" id="330485"/>
    <lineage>
        <taxon>Eukaryota</taxon>
        <taxon>Viridiplantae</taxon>
        <taxon>Chlorophyta</taxon>
        <taxon>core chlorophytes</taxon>
        <taxon>Chlorophyceae</taxon>
        <taxon>CS clade</taxon>
        <taxon>Chlamydomonadales</taxon>
        <taxon>Volvocaceae</taxon>
        <taxon>Pleodorina</taxon>
    </lineage>
</organism>
<feature type="compositionally biased region" description="Low complexity" evidence="1">
    <location>
        <begin position="82"/>
        <end position="107"/>
    </location>
</feature>
<evidence type="ECO:0008006" key="5">
    <source>
        <dbReference type="Google" id="ProtNLM"/>
    </source>
</evidence>
<keyword evidence="4" id="KW-1185">Reference proteome</keyword>
<dbReference type="EMBL" id="BRXU01000005">
    <property type="protein sequence ID" value="GLC51881.1"/>
    <property type="molecule type" value="Genomic_DNA"/>
</dbReference>
<accession>A0A9W6BGP5</accession>
<sequence length="525" mass="56500">MVLICALIARPALVHSLSGVAKSASVGLWALHHGDRGGALENAAIDETSTVAIVNKLAADSRRSARAESSTASRRERMWPTAAGLSTRQQQQQQGAAASQRGQGSASSSHPVYLVAAAANTTQIRKADSVAAADAEAKGMTVADAAVITKNATAAALGTGTKAAVSDAKSTSSAAAGGTAKAVATTVPKSASFPPFKEPVVPFPGRAANAPPIVGVVFYGRRDRVRILDCYLQRNMIRNGGLLAYVVFVTATWQPQDVEFLDRLVAARGGDYRKLYPQRLDKGYTGHYAWMDPATLYVKVDDDVVYIADHAIDHMLIAHNLHRYHLISANVINHQPLELPHSQAGAHFTFEQTRPGDKASWQPAMRPATAAAKAAGAAAGGAAGATAVAPALERVPFMDNGWDVWGDWRRAANVHYSFLANHAAGRLGVYDFPPAEQLWDFNRHFGYTRWRINMIMFKGATIDVHVYNMSSTIDTYPGDDEDFITRILPKQLNRTSAAVSQALAVHFSFFMQRAGLENNTDLLDR</sequence>
<dbReference type="Proteomes" id="UP001165080">
    <property type="component" value="Unassembled WGS sequence"/>
</dbReference>